<name>A0A0N5AA06_9BILA</name>
<evidence type="ECO:0000313" key="1">
    <source>
        <dbReference type="Proteomes" id="UP000046393"/>
    </source>
</evidence>
<proteinExistence type="predicted"/>
<sequence>MNLIDIRLLNLESYDFRIVVMALNAGRLPFPKLQLQSSTIDSAILEEIVWLSVPSSIFVLTH</sequence>
<accession>A0A0N5AA06</accession>
<dbReference type="Proteomes" id="UP000046393">
    <property type="component" value="Unplaced"/>
</dbReference>
<evidence type="ECO:0000313" key="2">
    <source>
        <dbReference type="WBParaSite" id="SMUV_0000096801-mRNA-1"/>
    </source>
</evidence>
<protein>
    <submittedName>
        <fullName evidence="2">Fibronectin type-III domain-containing protein</fullName>
    </submittedName>
</protein>
<dbReference type="WBParaSite" id="SMUV_0000096801-mRNA-1">
    <property type="protein sequence ID" value="SMUV_0000096801-mRNA-1"/>
    <property type="gene ID" value="SMUV_0000096801"/>
</dbReference>
<keyword evidence="1" id="KW-1185">Reference proteome</keyword>
<organism evidence="1 2">
    <name type="scientific">Syphacia muris</name>
    <dbReference type="NCBI Taxonomy" id="451379"/>
    <lineage>
        <taxon>Eukaryota</taxon>
        <taxon>Metazoa</taxon>
        <taxon>Ecdysozoa</taxon>
        <taxon>Nematoda</taxon>
        <taxon>Chromadorea</taxon>
        <taxon>Rhabditida</taxon>
        <taxon>Spirurina</taxon>
        <taxon>Oxyuridomorpha</taxon>
        <taxon>Oxyuroidea</taxon>
        <taxon>Oxyuridae</taxon>
        <taxon>Syphacia</taxon>
    </lineage>
</organism>
<dbReference type="AlphaFoldDB" id="A0A0N5AA06"/>
<reference evidence="2" key="1">
    <citation type="submission" date="2017-02" db="UniProtKB">
        <authorList>
            <consortium name="WormBaseParasite"/>
        </authorList>
    </citation>
    <scope>IDENTIFICATION</scope>
</reference>